<evidence type="ECO:0000313" key="5">
    <source>
        <dbReference type="Proteomes" id="UP000315389"/>
    </source>
</evidence>
<dbReference type="GO" id="GO:0005840">
    <property type="term" value="C:ribosome"/>
    <property type="evidence" value="ECO:0007669"/>
    <property type="project" value="UniProtKB-KW"/>
</dbReference>
<sequence>MENFCDDGAMGFFNSSPESALDHRVAELERRVRELEVVVAQLGRATENSSISPVTSQYSPAQPTSPADIPGQVRVSEEVRALAASGKKINAIKVLREQSGLGLKEAKEVVDRL</sequence>
<dbReference type="GO" id="GO:0006412">
    <property type="term" value="P:translation"/>
    <property type="evidence" value="ECO:0007669"/>
    <property type="project" value="InterPro"/>
</dbReference>
<dbReference type="InterPro" id="IPR014719">
    <property type="entry name" value="Ribosomal_bL12_C/ClpS-like"/>
</dbReference>
<keyword evidence="1" id="KW-0175">Coiled coil</keyword>
<dbReference type="RefSeq" id="WP_211349916.1">
    <property type="nucleotide sequence ID" value="NZ_BAAASV010000002.1"/>
</dbReference>
<protein>
    <submittedName>
        <fullName evidence="4">Large subunit ribosomal protein L7/L12</fullName>
    </submittedName>
</protein>
<feature type="coiled-coil region" evidence="1">
    <location>
        <begin position="18"/>
        <end position="45"/>
    </location>
</feature>
<dbReference type="Pfam" id="PF00542">
    <property type="entry name" value="Ribosomal_L12"/>
    <property type="match status" value="1"/>
</dbReference>
<evidence type="ECO:0000256" key="2">
    <source>
        <dbReference type="SAM" id="MobiDB-lite"/>
    </source>
</evidence>
<dbReference type="Gene3D" id="3.30.1390.10">
    <property type="match status" value="1"/>
</dbReference>
<proteinExistence type="predicted"/>
<dbReference type="AlphaFoldDB" id="A0A542ZA17"/>
<keyword evidence="4" id="KW-0687">Ribonucleoprotein</keyword>
<feature type="region of interest" description="Disordered" evidence="2">
    <location>
        <begin position="49"/>
        <end position="72"/>
    </location>
</feature>
<dbReference type="InterPro" id="IPR013823">
    <property type="entry name" value="Ribosomal_bL12_C"/>
</dbReference>
<gene>
    <name evidence="4" type="ORF">FB461_2308</name>
</gene>
<feature type="domain" description="Large ribosomal subunit protein bL12 C-terminal" evidence="3">
    <location>
        <begin position="84"/>
        <end position="112"/>
    </location>
</feature>
<dbReference type="EMBL" id="VFOS01000005">
    <property type="protein sequence ID" value="TQL57187.1"/>
    <property type="molecule type" value="Genomic_DNA"/>
</dbReference>
<dbReference type="GO" id="GO:0003735">
    <property type="term" value="F:structural constituent of ribosome"/>
    <property type="evidence" value="ECO:0007669"/>
    <property type="project" value="InterPro"/>
</dbReference>
<evidence type="ECO:0000313" key="4">
    <source>
        <dbReference type="EMBL" id="TQL57187.1"/>
    </source>
</evidence>
<reference evidence="4 5" key="1">
    <citation type="submission" date="2019-06" db="EMBL/GenBank/DDBJ databases">
        <title>Sequencing the genomes of 1000 actinobacteria strains.</title>
        <authorList>
            <person name="Klenk H.-P."/>
        </authorList>
    </citation>
    <scope>NUCLEOTIDE SEQUENCE [LARGE SCALE GENOMIC DNA]</scope>
    <source>
        <strain evidence="4 5">DSM 4813</strain>
    </source>
</reference>
<keyword evidence="4" id="KW-0689">Ribosomal protein</keyword>
<evidence type="ECO:0000256" key="1">
    <source>
        <dbReference type="SAM" id="Coils"/>
    </source>
</evidence>
<feature type="compositionally biased region" description="Polar residues" evidence="2">
    <location>
        <begin position="49"/>
        <end position="65"/>
    </location>
</feature>
<dbReference type="SUPFAM" id="SSF54736">
    <property type="entry name" value="ClpS-like"/>
    <property type="match status" value="1"/>
</dbReference>
<comment type="caution">
    <text evidence="4">The sequence shown here is derived from an EMBL/GenBank/DDBJ whole genome shotgun (WGS) entry which is preliminary data.</text>
</comment>
<organism evidence="4 5">
    <name type="scientific">Rarobacter faecitabidus</name>
    <dbReference type="NCBI Taxonomy" id="13243"/>
    <lineage>
        <taxon>Bacteria</taxon>
        <taxon>Bacillati</taxon>
        <taxon>Actinomycetota</taxon>
        <taxon>Actinomycetes</taxon>
        <taxon>Micrococcales</taxon>
        <taxon>Rarobacteraceae</taxon>
        <taxon>Rarobacter</taxon>
    </lineage>
</organism>
<keyword evidence="5" id="KW-1185">Reference proteome</keyword>
<name>A0A542ZA17_RARFA</name>
<dbReference type="Proteomes" id="UP000315389">
    <property type="component" value="Unassembled WGS sequence"/>
</dbReference>
<accession>A0A542ZA17</accession>
<evidence type="ECO:0000259" key="3">
    <source>
        <dbReference type="Pfam" id="PF00542"/>
    </source>
</evidence>